<feature type="transmembrane region" description="Helical" evidence="1">
    <location>
        <begin position="6"/>
        <end position="26"/>
    </location>
</feature>
<gene>
    <name evidence="2" type="ORF">SAMN04487893_10677</name>
</gene>
<evidence type="ECO:0000256" key="1">
    <source>
        <dbReference type="SAM" id="Phobius"/>
    </source>
</evidence>
<accession>A0A1I3QPK8</accession>
<evidence type="ECO:0000313" key="2">
    <source>
        <dbReference type="EMBL" id="SFJ36103.1"/>
    </source>
</evidence>
<feature type="transmembrane region" description="Helical" evidence="1">
    <location>
        <begin position="38"/>
        <end position="60"/>
    </location>
</feature>
<keyword evidence="1" id="KW-1133">Transmembrane helix</keyword>
<dbReference type="AlphaFoldDB" id="A0A1I3QPK8"/>
<dbReference type="STRING" id="1150112.SAMN04487893_10677"/>
<dbReference type="Proteomes" id="UP000243887">
    <property type="component" value="Unassembled WGS sequence"/>
</dbReference>
<proteinExistence type="predicted"/>
<reference evidence="3" key="1">
    <citation type="submission" date="2016-10" db="EMBL/GenBank/DDBJ databases">
        <authorList>
            <person name="Varghese N."/>
            <person name="Submissions S."/>
        </authorList>
    </citation>
    <scope>NUCLEOTIDE SEQUENCE [LARGE SCALE GENOMIC DNA]</scope>
    <source>
        <strain evidence="3">DSM 26542</strain>
    </source>
</reference>
<dbReference type="OrthoDB" id="1179726at2"/>
<protein>
    <submittedName>
        <fullName evidence="2">Uncharacterized protein</fullName>
    </submittedName>
</protein>
<keyword evidence="1" id="KW-0812">Transmembrane</keyword>
<keyword evidence="1" id="KW-0472">Membrane</keyword>
<sequence>MLSSGQINFAICFIVAFVAVMIYVYRKDIKLHKTYYKGNYWVLIAFLSFIGLLFILKGFLKN</sequence>
<dbReference type="EMBL" id="FORU01000006">
    <property type="protein sequence ID" value="SFJ36103.1"/>
    <property type="molecule type" value="Genomic_DNA"/>
</dbReference>
<name>A0A1I3QPK8_9FLAO</name>
<keyword evidence="3" id="KW-1185">Reference proteome</keyword>
<organism evidence="2 3">
    <name type="scientific">Myroides guanonis</name>
    <dbReference type="NCBI Taxonomy" id="1150112"/>
    <lineage>
        <taxon>Bacteria</taxon>
        <taxon>Pseudomonadati</taxon>
        <taxon>Bacteroidota</taxon>
        <taxon>Flavobacteriia</taxon>
        <taxon>Flavobacteriales</taxon>
        <taxon>Flavobacteriaceae</taxon>
        <taxon>Myroides</taxon>
    </lineage>
</organism>
<evidence type="ECO:0000313" key="3">
    <source>
        <dbReference type="Proteomes" id="UP000243887"/>
    </source>
</evidence>